<dbReference type="InterPro" id="IPR012347">
    <property type="entry name" value="Ferritin-like"/>
</dbReference>
<dbReference type="Proteomes" id="UP000290538">
    <property type="component" value="Segment"/>
</dbReference>
<evidence type="ECO:0000313" key="4">
    <source>
        <dbReference type="Proteomes" id="UP000290538"/>
    </source>
</evidence>
<sequence length="143" mass="16890">MDNLKQLSATCMQIFIKLNGMHYLAKGNQFHRLHEITQEYYEFFQESFDTFNERLVQLNLTPCVNIQEIHDLKNPYILDLQATKLDLDTIASTLINDFKLVDNSVAVLIQEAIKIEDTVTEDILRTFRIRLQKYIWMLESMQS</sequence>
<dbReference type="EMBL" id="MK408758">
    <property type="protein sequence ID" value="QAU04866.1"/>
    <property type="molecule type" value="Genomic_DNA"/>
</dbReference>
<keyword evidence="3" id="KW-0560">Oxidoreductase</keyword>
<evidence type="ECO:0000256" key="1">
    <source>
        <dbReference type="ARBA" id="ARBA00009497"/>
    </source>
</evidence>
<organism evidence="3 4">
    <name type="scientific">Campylobacter phage CP20</name>
    <dbReference type="NCBI Taxonomy" id="2506428"/>
    <lineage>
        <taxon>Viruses</taxon>
        <taxon>Duplodnaviria</taxon>
        <taxon>Heunggongvirae</taxon>
        <taxon>Uroviricota</taxon>
        <taxon>Caudoviricetes</taxon>
        <taxon>Connertonviridae</taxon>
        <taxon>Firehammervirus</taxon>
        <taxon>Firehammervirus CPt10</taxon>
    </lineage>
</organism>
<dbReference type="InterPro" id="IPR002177">
    <property type="entry name" value="DPS_DNA-bd"/>
</dbReference>
<comment type="similarity">
    <text evidence="1">Belongs to the Dps family.</text>
</comment>
<feature type="domain" description="Ferritin/DPS" evidence="2">
    <location>
        <begin position="3"/>
        <end position="141"/>
    </location>
</feature>
<dbReference type="EC" id="1.16.3.1" evidence="3"/>
<reference evidence="3 4" key="1">
    <citation type="submission" date="2019-01" db="EMBL/GenBank/DDBJ databases">
        <title>Complete genome sequence of Campylobacter bacteriophage CP20.</title>
        <authorList>
            <person name="Connerton I.F."/>
        </authorList>
    </citation>
    <scope>NUCLEOTIDE SEQUENCE [LARGE SCALE GENOMIC DNA]</scope>
</reference>
<proteinExistence type="inferred from homology"/>
<evidence type="ECO:0000259" key="2">
    <source>
        <dbReference type="Pfam" id="PF00210"/>
    </source>
</evidence>
<dbReference type="PANTHER" id="PTHR42932">
    <property type="entry name" value="GENERAL STRESS PROTEIN 20U"/>
    <property type="match status" value="1"/>
</dbReference>
<accession>A0A410T7T8</accession>
<protein>
    <submittedName>
        <fullName evidence="3">Iron-binding ferritin-like antioxidant protein</fullName>
        <ecNumber evidence="3">1.16.3.1</ecNumber>
    </submittedName>
</protein>
<dbReference type="Pfam" id="PF00210">
    <property type="entry name" value="Ferritin"/>
    <property type="match status" value="1"/>
</dbReference>
<dbReference type="GO" id="GO:0004322">
    <property type="term" value="F:ferroxidase activity"/>
    <property type="evidence" value="ECO:0007669"/>
    <property type="project" value="UniProtKB-EC"/>
</dbReference>
<name>A0A410T7T8_9CAUD</name>
<dbReference type="PRINTS" id="PR01346">
    <property type="entry name" value="HELNAPAPROT"/>
</dbReference>
<dbReference type="Gene3D" id="1.20.1260.10">
    <property type="match status" value="1"/>
</dbReference>
<dbReference type="InterPro" id="IPR008331">
    <property type="entry name" value="Ferritin_DPS_dom"/>
</dbReference>
<evidence type="ECO:0000313" key="3">
    <source>
        <dbReference type="EMBL" id="QAU04866.1"/>
    </source>
</evidence>
<dbReference type="SUPFAM" id="SSF47240">
    <property type="entry name" value="Ferritin-like"/>
    <property type="match status" value="1"/>
</dbReference>
<dbReference type="InterPro" id="IPR009078">
    <property type="entry name" value="Ferritin-like_SF"/>
</dbReference>
<dbReference type="PANTHER" id="PTHR42932:SF1">
    <property type="entry name" value="GENERAL STRESS PROTEIN 20U"/>
    <property type="match status" value="1"/>
</dbReference>
<dbReference type="GO" id="GO:0008199">
    <property type="term" value="F:ferric iron binding"/>
    <property type="evidence" value="ECO:0007669"/>
    <property type="project" value="InterPro"/>
</dbReference>